<feature type="transmembrane region" description="Helical" evidence="1">
    <location>
        <begin position="207"/>
        <end position="228"/>
    </location>
</feature>
<dbReference type="OrthoDB" id="5870453at2759"/>
<dbReference type="AlphaFoldDB" id="A0A4U5N3H8"/>
<keyword evidence="1" id="KW-0812">Transmembrane</keyword>
<name>A0A4U5N3H8_STECR</name>
<feature type="chain" id="PRO_5020965393" description="Neurotransmitter-gated ion-channel ligand-binding domain-containing protein" evidence="2">
    <location>
        <begin position="20"/>
        <end position="363"/>
    </location>
</feature>
<evidence type="ECO:0008006" key="5">
    <source>
        <dbReference type="Google" id="ProtNLM"/>
    </source>
</evidence>
<dbReference type="Proteomes" id="UP000298663">
    <property type="component" value="Unassembled WGS sequence"/>
</dbReference>
<feature type="transmembrane region" description="Helical" evidence="1">
    <location>
        <begin position="235"/>
        <end position="254"/>
    </location>
</feature>
<keyword evidence="1" id="KW-1133">Transmembrane helix</keyword>
<evidence type="ECO:0000313" key="4">
    <source>
        <dbReference type="Proteomes" id="UP000298663"/>
    </source>
</evidence>
<evidence type="ECO:0000313" key="3">
    <source>
        <dbReference type="EMBL" id="TKR77007.1"/>
    </source>
</evidence>
<reference evidence="3 4" key="2">
    <citation type="journal article" date="2019" name="G3 (Bethesda)">
        <title>Hybrid Assembly of the Genome of the Entomopathogenic Nematode Steinernema carpocapsae Identifies the X-Chromosome.</title>
        <authorList>
            <person name="Serra L."/>
            <person name="Macchietto M."/>
            <person name="Macias-Munoz A."/>
            <person name="McGill C.J."/>
            <person name="Rodriguez I.M."/>
            <person name="Rodriguez B."/>
            <person name="Murad R."/>
            <person name="Mortazavi A."/>
        </authorList>
    </citation>
    <scope>NUCLEOTIDE SEQUENCE [LARGE SCALE GENOMIC DNA]</scope>
    <source>
        <strain evidence="3 4">ALL</strain>
    </source>
</reference>
<feature type="transmembrane region" description="Helical" evidence="1">
    <location>
        <begin position="266"/>
        <end position="284"/>
    </location>
</feature>
<evidence type="ECO:0000256" key="2">
    <source>
        <dbReference type="SAM" id="SignalP"/>
    </source>
</evidence>
<feature type="transmembrane region" description="Helical" evidence="1">
    <location>
        <begin position="338"/>
        <end position="362"/>
    </location>
</feature>
<dbReference type="GO" id="GO:0016020">
    <property type="term" value="C:membrane"/>
    <property type="evidence" value="ECO:0007669"/>
    <property type="project" value="InterPro"/>
</dbReference>
<keyword evidence="2" id="KW-0732">Signal</keyword>
<dbReference type="InterPro" id="IPR036734">
    <property type="entry name" value="Neur_chan_lig-bd_sf"/>
</dbReference>
<comment type="caution">
    <text evidence="3">The sequence shown here is derived from an EMBL/GenBank/DDBJ whole genome shotgun (WGS) entry which is preliminary data.</text>
</comment>
<dbReference type="SUPFAM" id="SSF63712">
    <property type="entry name" value="Nicotinic receptor ligand binding domain-like"/>
    <property type="match status" value="1"/>
</dbReference>
<reference evidence="3 4" key="1">
    <citation type="journal article" date="2015" name="Genome Biol.">
        <title>Comparative genomics of Steinernema reveals deeply conserved gene regulatory networks.</title>
        <authorList>
            <person name="Dillman A.R."/>
            <person name="Macchietto M."/>
            <person name="Porter C.F."/>
            <person name="Rogers A."/>
            <person name="Williams B."/>
            <person name="Antoshechkin I."/>
            <person name="Lee M.M."/>
            <person name="Goodwin Z."/>
            <person name="Lu X."/>
            <person name="Lewis E.E."/>
            <person name="Goodrich-Blair H."/>
            <person name="Stock S.P."/>
            <person name="Adams B.J."/>
            <person name="Sternberg P.W."/>
            <person name="Mortazavi A."/>
        </authorList>
    </citation>
    <scope>NUCLEOTIDE SEQUENCE [LARGE SCALE GENOMIC DNA]</scope>
    <source>
        <strain evidence="3 4">ALL</strain>
    </source>
</reference>
<sequence>MLSLYRPIAFCLVLCYAHCFTPMARSELSRKFKYYHKDVRPDNKFNVVTSINGSYFSLNTEVLLFDTKTTADKLYVKMALVVNYFDSRLKLRDLQTRVKLTNEYQPWLPDVEFTPDISHKRVSYLDPKTGLVTTYYKLETEIKCNFDHWKYPFSTFQCVIQAENVGDEHLVVRIVKDRRTQSKSLVSLSVSERAHAVFIKLQYSNNWNLYVVIFYLPTILLFAVVVFAQWKRRKIQVFITVAAIVCLVFMQSSIRFESTVSVKDLWLCGTLIHTICVLLIDLILPSRHIKNYTFRQDPNNGSFSSLSAYAPRAFVRPVPPATVTHQVAVMSMGNKKQIALFCVLLSYAAFLLTYLAVVVCIIR</sequence>
<feature type="signal peptide" evidence="2">
    <location>
        <begin position="1"/>
        <end position="19"/>
    </location>
</feature>
<accession>A0A4U5N3H8</accession>
<gene>
    <name evidence="3" type="ORF">L596_018060</name>
</gene>
<keyword evidence="4" id="KW-1185">Reference proteome</keyword>
<proteinExistence type="predicted"/>
<organism evidence="3 4">
    <name type="scientific">Steinernema carpocapsae</name>
    <name type="common">Entomopathogenic nematode</name>
    <dbReference type="NCBI Taxonomy" id="34508"/>
    <lineage>
        <taxon>Eukaryota</taxon>
        <taxon>Metazoa</taxon>
        <taxon>Ecdysozoa</taxon>
        <taxon>Nematoda</taxon>
        <taxon>Chromadorea</taxon>
        <taxon>Rhabditida</taxon>
        <taxon>Tylenchina</taxon>
        <taxon>Panagrolaimomorpha</taxon>
        <taxon>Strongyloidoidea</taxon>
        <taxon>Steinernematidae</taxon>
        <taxon>Steinernema</taxon>
    </lineage>
</organism>
<dbReference type="EMBL" id="AZBU02000005">
    <property type="protein sequence ID" value="TKR77007.1"/>
    <property type="molecule type" value="Genomic_DNA"/>
</dbReference>
<dbReference type="Gene3D" id="2.70.170.10">
    <property type="entry name" value="Neurotransmitter-gated ion-channel ligand-binding domain"/>
    <property type="match status" value="1"/>
</dbReference>
<evidence type="ECO:0000256" key="1">
    <source>
        <dbReference type="SAM" id="Phobius"/>
    </source>
</evidence>
<dbReference type="GO" id="GO:0005230">
    <property type="term" value="F:extracellular ligand-gated monoatomic ion channel activity"/>
    <property type="evidence" value="ECO:0007669"/>
    <property type="project" value="InterPro"/>
</dbReference>
<protein>
    <recommendedName>
        <fullName evidence="5">Neurotransmitter-gated ion-channel ligand-binding domain-containing protein</fullName>
    </recommendedName>
</protein>
<keyword evidence="1" id="KW-0472">Membrane</keyword>